<dbReference type="PANTHER" id="PTHR33710:SF77">
    <property type="entry name" value="DNASE I-LIKE SUPERFAMILY PROTEIN"/>
    <property type="match status" value="1"/>
</dbReference>
<dbReference type="PANTHER" id="PTHR33710">
    <property type="entry name" value="BNAC02G09200D PROTEIN"/>
    <property type="match status" value="1"/>
</dbReference>
<dbReference type="Proteomes" id="UP001188597">
    <property type="component" value="Unassembled WGS sequence"/>
</dbReference>
<feature type="domain" description="Endonuclease/exonuclease/phosphatase" evidence="1">
    <location>
        <begin position="31"/>
        <end position="254"/>
    </location>
</feature>
<organism evidence="2 3">
    <name type="scientific">Escallonia herrerae</name>
    <dbReference type="NCBI Taxonomy" id="1293975"/>
    <lineage>
        <taxon>Eukaryota</taxon>
        <taxon>Viridiplantae</taxon>
        <taxon>Streptophyta</taxon>
        <taxon>Embryophyta</taxon>
        <taxon>Tracheophyta</taxon>
        <taxon>Spermatophyta</taxon>
        <taxon>Magnoliopsida</taxon>
        <taxon>eudicotyledons</taxon>
        <taxon>Gunneridae</taxon>
        <taxon>Pentapetalae</taxon>
        <taxon>asterids</taxon>
        <taxon>campanulids</taxon>
        <taxon>Escalloniales</taxon>
        <taxon>Escalloniaceae</taxon>
        <taxon>Escallonia</taxon>
    </lineage>
</organism>
<evidence type="ECO:0000313" key="3">
    <source>
        <dbReference type="Proteomes" id="UP001188597"/>
    </source>
</evidence>
<evidence type="ECO:0000259" key="1">
    <source>
        <dbReference type="Pfam" id="PF03372"/>
    </source>
</evidence>
<dbReference type="Gene3D" id="3.60.10.10">
    <property type="entry name" value="Endonuclease/exonuclease/phosphatase"/>
    <property type="match status" value="1"/>
</dbReference>
<gene>
    <name evidence="2" type="ORF">RJ639_008632</name>
</gene>
<name>A0AA89AQE4_9ASTE</name>
<dbReference type="InterPro" id="IPR005135">
    <property type="entry name" value="Endo/exonuclease/phosphatase"/>
</dbReference>
<accession>A0AA89AQE4</accession>
<dbReference type="AlphaFoldDB" id="A0AA89AQE4"/>
<dbReference type="InterPro" id="IPR036691">
    <property type="entry name" value="Endo/exonu/phosph_ase_sf"/>
</dbReference>
<keyword evidence="3" id="KW-1185">Reference proteome</keyword>
<dbReference type="EMBL" id="JAVXUP010001336">
    <property type="protein sequence ID" value="KAK3012929.1"/>
    <property type="molecule type" value="Genomic_DNA"/>
</dbReference>
<evidence type="ECO:0000313" key="2">
    <source>
        <dbReference type="EMBL" id="KAK3012929.1"/>
    </source>
</evidence>
<dbReference type="SUPFAM" id="SSF56219">
    <property type="entry name" value="DNase I-like"/>
    <property type="match status" value="1"/>
</dbReference>
<dbReference type="GO" id="GO:0003824">
    <property type="term" value="F:catalytic activity"/>
    <property type="evidence" value="ECO:0007669"/>
    <property type="project" value="InterPro"/>
</dbReference>
<sequence length="360" mass="40767">MYPNFTFLEVFSYQGIKHLLVPGTPMIIHAWNVRGLGRASHVRALKKDIRTLNSDIIFLSETLSSSPKISIILNALGFYNQCLVPTSGEKRMSGGLCLAWKNGIDLEITFQNNNIINALVFSNPPPHNPWMLSVVYGPPHWCNKRMFWENLDHLGKSFPGPWMCIGDFNAISNQSEKQGGRPVQSSSSGGLNGFINSNFLLDLGFSGNPFTWSNNRPLSTNIKERLDKAYANSLWRILFPDASVSHLPGKSSDHLPIVLKTHKVGHLGPKPFRFEAAWTRDPSSHLVVKSAWRQQAFGSSAEILYKKTHFTSHMLRKWNVTHFGHIQTRIRFLSQKLDDIQKREASVRNLELEKKHQNGN</sequence>
<proteinExistence type="predicted"/>
<protein>
    <recommendedName>
        <fullName evidence="1">Endonuclease/exonuclease/phosphatase domain-containing protein</fullName>
    </recommendedName>
</protein>
<dbReference type="Pfam" id="PF03372">
    <property type="entry name" value="Exo_endo_phos"/>
    <property type="match status" value="1"/>
</dbReference>
<comment type="caution">
    <text evidence="2">The sequence shown here is derived from an EMBL/GenBank/DDBJ whole genome shotgun (WGS) entry which is preliminary data.</text>
</comment>
<reference evidence="2" key="1">
    <citation type="submission" date="2022-12" db="EMBL/GenBank/DDBJ databases">
        <title>Draft genome assemblies for two species of Escallonia (Escalloniales).</title>
        <authorList>
            <person name="Chanderbali A."/>
            <person name="Dervinis C."/>
            <person name="Anghel I."/>
            <person name="Soltis D."/>
            <person name="Soltis P."/>
            <person name="Zapata F."/>
        </authorList>
    </citation>
    <scope>NUCLEOTIDE SEQUENCE</scope>
    <source>
        <strain evidence="2">UCBG64.0493</strain>
        <tissue evidence="2">Leaf</tissue>
    </source>
</reference>